<sequence length="57" mass="6621">MIKTTFAHQILSAFSRYFKEVCSDSIYALGTWWTCCENWCNCGQGKHYHKVVDCDHG</sequence>
<evidence type="ECO:0000313" key="2">
    <source>
        <dbReference type="Proteomes" id="UP000325313"/>
    </source>
</evidence>
<reference evidence="1 2" key="1">
    <citation type="submission" date="2019-05" db="EMBL/GenBank/DDBJ databases">
        <title>Emergence of the Ug99 lineage of the wheat stem rust pathogen through somatic hybridization.</title>
        <authorList>
            <person name="Li F."/>
            <person name="Upadhyaya N.M."/>
            <person name="Sperschneider J."/>
            <person name="Matny O."/>
            <person name="Nguyen-Phuc H."/>
            <person name="Mago R."/>
            <person name="Raley C."/>
            <person name="Miller M.E."/>
            <person name="Silverstein K.A.T."/>
            <person name="Henningsen E."/>
            <person name="Hirsch C.D."/>
            <person name="Visser B."/>
            <person name="Pretorius Z.A."/>
            <person name="Steffenson B.J."/>
            <person name="Schwessinger B."/>
            <person name="Dodds P.N."/>
            <person name="Figueroa M."/>
        </authorList>
    </citation>
    <scope>NUCLEOTIDE SEQUENCE [LARGE SCALE GENOMIC DNA]</scope>
    <source>
        <strain evidence="1 2">Ug99</strain>
    </source>
</reference>
<gene>
    <name evidence="1" type="ORF">PGTUg99_033322</name>
</gene>
<comment type="caution">
    <text evidence="1">The sequence shown here is derived from an EMBL/GenBank/DDBJ whole genome shotgun (WGS) entry which is preliminary data.</text>
</comment>
<name>A0A5B0PLE1_PUCGR</name>
<dbReference type="EMBL" id="VDEP01000338">
    <property type="protein sequence ID" value="KAA1102407.1"/>
    <property type="molecule type" value="Genomic_DNA"/>
</dbReference>
<accession>A0A5B0PLE1</accession>
<evidence type="ECO:0000313" key="1">
    <source>
        <dbReference type="EMBL" id="KAA1102407.1"/>
    </source>
</evidence>
<proteinExistence type="predicted"/>
<dbReference type="Proteomes" id="UP000325313">
    <property type="component" value="Unassembled WGS sequence"/>
</dbReference>
<organism evidence="1 2">
    <name type="scientific">Puccinia graminis f. sp. tritici</name>
    <dbReference type="NCBI Taxonomy" id="56615"/>
    <lineage>
        <taxon>Eukaryota</taxon>
        <taxon>Fungi</taxon>
        <taxon>Dikarya</taxon>
        <taxon>Basidiomycota</taxon>
        <taxon>Pucciniomycotina</taxon>
        <taxon>Pucciniomycetes</taxon>
        <taxon>Pucciniales</taxon>
        <taxon>Pucciniaceae</taxon>
        <taxon>Puccinia</taxon>
    </lineage>
</organism>
<protein>
    <submittedName>
        <fullName evidence="1">Uncharacterized protein</fullName>
    </submittedName>
</protein>
<dbReference type="AlphaFoldDB" id="A0A5B0PLE1"/>